<evidence type="ECO:0000313" key="3">
    <source>
        <dbReference type="Proteomes" id="UP000483286"/>
    </source>
</evidence>
<dbReference type="AlphaFoldDB" id="A0A7C9HTT8"/>
<feature type="region of interest" description="Disordered" evidence="1">
    <location>
        <begin position="1"/>
        <end position="32"/>
    </location>
</feature>
<evidence type="ECO:0000313" key="2">
    <source>
        <dbReference type="EMBL" id="MVN88527.1"/>
    </source>
</evidence>
<dbReference type="EMBL" id="WQLB01000029">
    <property type="protein sequence ID" value="MVN88527.1"/>
    <property type="molecule type" value="Genomic_DNA"/>
</dbReference>
<dbReference type="RefSeq" id="WP_157460587.1">
    <property type="nucleotide sequence ID" value="NZ_WQLB01000029.1"/>
</dbReference>
<evidence type="ECO:0000256" key="1">
    <source>
        <dbReference type="SAM" id="MobiDB-lite"/>
    </source>
</evidence>
<gene>
    <name evidence="2" type="ORF">GO986_17450</name>
</gene>
<name>A0A7C9HTT8_9DEIO</name>
<organism evidence="2 3">
    <name type="scientific">Deinococcus arboris</name>
    <dbReference type="NCBI Taxonomy" id="2682977"/>
    <lineage>
        <taxon>Bacteria</taxon>
        <taxon>Thermotogati</taxon>
        <taxon>Deinococcota</taxon>
        <taxon>Deinococci</taxon>
        <taxon>Deinococcales</taxon>
        <taxon>Deinococcaceae</taxon>
        <taxon>Deinococcus</taxon>
    </lineage>
</organism>
<keyword evidence="3" id="KW-1185">Reference proteome</keyword>
<sequence length="82" mass="8994">MTLPLSAEHTSTRSALLAARRSREYPQTSGQLRRGPSFCLLGVAADLAVKRGRATWDGDVLCLGEQRFDFGLPEYSDVILTP</sequence>
<protein>
    <submittedName>
        <fullName evidence="2">Uncharacterized protein</fullName>
    </submittedName>
</protein>
<dbReference type="Proteomes" id="UP000483286">
    <property type="component" value="Unassembled WGS sequence"/>
</dbReference>
<accession>A0A7C9HTT8</accession>
<comment type="caution">
    <text evidence="2">The sequence shown here is derived from an EMBL/GenBank/DDBJ whole genome shotgun (WGS) entry which is preliminary data.</text>
</comment>
<proteinExistence type="predicted"/>
<reference evidence="2 3" key="1">
    <citation type="submission" date="2019-12" db="EMBL/GenBank/DDBJ databases">
        <title>Deinococcus sp. HMF7620 Genome sequencing and assembly.</title>
        <authorList>
            <person name="Kang H."/>
            <person name="Kim H."/>
            <person name="Joh K."/>
        </authorList>
    </citation>
    <scope>NUCLEOTIDE SEQUENCE [LARGE SCALE GENOMIC DNA]</scope>
    <source>
        <strain evidence="2 3">HMF7620</strain>
    </source>
</reference>